<evidence type="ECO:0000256" key="2">
    <source>
        <dbReference type="ARBA" id="ARBA00010487"/>
    </source>
</evidence>
<comment type="subcellular location">
    <subcellularLocation>
        <location evidence="1">Membrane</location>
        <topology evidence="1">Multi-pass membrane protein</topology>
    </subcellularLocation>
</comment>
<dbReference type="EMBL" id="JASPKZ010006084">
    <property type="protein sequence ID" value="KAJ9587597.1"/>
    <property type="molecule type" value="Genomic_DNA"/>
</dbReference>
<accession>A0AAD7ZWS9</accession>
<gene>
    <name evidence="6" type="ORF">L9F63_018979</name>
</gene>
<reference evidence="6" key="1">
    <citation type="journal article" date="2023" name="IScience">
        <title>Live-bearing cockroach genome reveals convergent evolutionary mechanisms linked to viviparity in insects and beyond.</title>
        <authorList>
            <person name="Fouks B."/>
            <person name="Harrison M.C."/>
            <person name="Mikhailova A.A."/>
            <person name="Marchal E."/>
            <person name="English S."/>
            <person name="Carruthers M."/>
            <person name="Jennings E.C."/>
            <person name="Chiamaka E.L."/>
            <person name="Frigard R.A."/>
            <person name="Pippel M."/>
            <person name="Attardo G.M."/>
            <person name="Benoit J.B."/>
            <person name="Bornberg-Bauer E."/>
            <person name="Tobe S.S."/>
        </authorList>
    </citation>
    <scope>NUCLEOTIDE SEQUENCE</scope>
    <source>
        <strain evidence="6">Stay&amp;Tobe</strain>
    </source>
</reference>
<proteinExistence type="inferred from homology"/>
<keyword evidence="4" id="KW-1133">Transmembrane helix</keyword>
<evidence type="ECO:0000313" key="6">
    <source>
        <dbReference type="EMBL" id="KAJ9587597.1"/>
    </source>
</evidence>
<dbReference type="GO" id="GO:0016020">
    <property type="term" value="C:membrane"/>
    <property type="evidence" value="ECO:0007669"/>
    <property type="project" value="UniProtKB-SubCell"/>
</dbReference>
<dbReference type="Proteomes" id="UP001233999">
    <property type="component" value="Unassembled WGS sequence"/>
</dbReference>
<reference evidence="6" key="2">
    <citation type="submission" date="2023-05" db="EMBL/GenBank/DDBJ databases">
        <authorList>
            <person name="Fouks B."/>
        </authorList>
    </citation>
    <scope>NUCLEOTIDE SEQUENCE</scope>
    <source>
        <strain evidence="6">Stay&amp;Tobe</strain>
        <tissue evidence="6">Testes</tissue>
    </source>
</reference>
<dbReference type="InterPro" id="IPR006876">
    <property type="entry name" value="LMBR1-like_membr_prot"/>
</dbReference>
<protein>
    <submittedName>
        <fullName evidence="6">Uncharacterized protein</fullName>
    </submittedName>
</protein>
<evidence type="ECO:0000256" key="3">
    <source>
        <dbReference type="ARBA" id="ARBA00022692"/>
    </source>
</evidence>
<dbReference type="PANTHER" id="PTHR21355">
    <property type="entry name" value="G-PROTEIN COUPLED RECEPTOR-ASSOCIATED PROTEIN LMBRD2"/>
    <property type="match status" value="1"/>
</dbReference>
<feature type="non-terminal residue" evidence="6">
    <location>
        <position position="392"/>
    </location>
</feature>
<evidence type="ECO:0000256" key="5">
    <source>
        <dbReference type="ARBA" id="ARBA00023136"/>
    </source>
</evidence>
<name>A0AAD7ZWS9_DIPPU</name>
<comment type="caution">
    <text evidence="6">The sequence shown here is derived from an EMBL/GenBank/DDBJ whole genome shotgun (WGS) entry which is preliminary data.</text>
</comment>
<sequence length="392" mass="45600">MLHLDWPRSFHVADRYYVGAKHCAGAHNQGRGDRKGVFRKGRHRYTSRLRWNRAIAGPHTDKSSTRKNTSCTWFNAHPHQKLKAIASSASNTWGLFLLVLLLGYALVEVPRNLWNSSKRGYVLNYSYFKAAKLSSEKCEAEETVDDILESLQAVSMSIGPGHPLHQNLETILQKVPPELQERMNRRQLPDDTPTDAPSDKALIRLHKQVIKALQTQHRTETQWGLLVDRIVMLEDVARNQVSHDHRYKPTFQPYRPFFVRIIYNPTVVQKIFEKMELTSTSRIVLKHAQEQININIEYFYRCYYVCIILIHLLDNYKICVDNPPAFHWRMLSVLLSFALIRAVFLLYCSIGHFNIENLHHSIGEQSFPSSMRKSDILSITQSDRKLHFFFFA</sequence>
<keyword evidence="3" id="KW-0812">Transmembrane</keyword>
<dbReference type="PANTHER" id="PTHR21355:SF0">
    <property type="entry name" value="G-PROTEIN COUPLED RECEPTOR-ASSOCIATED PROTEIN LMBRD2"/>
    <property type="match status" value="1"/>
</dbReference>
<dbReference type="Pfam" id="PF04791">
    <property type="entry name" value="LMBR1"/>
    <property type="match status" value="1"/>
</dbReference>
<evidence type="ECO:0000256" key="4">
    <source>
        <dbReference type="ARBA" id="ARBA00022989"/>
    </source>
</evidence>
<dbReference type="AlphaFoldDB" id="A0AAD7ZWS9"/>
<comment type="similarity">
    <text evidence="2">Belongs to the LIMR family.</text>
</comment>
<organism evidence="6 7">
    <name type="scientific">Diploptera punctata</name>
    <name type="common">Pacific beetle cockroach</name>
    <dbReference type="NCBI Taxonomy" id="6984"/>
    <lineage>
        <taxon>Eukaryota</taxon>
        <taxon>Metazoa</taxon>
        <taxon>Ecdysozoa</taxon>
        <taxon>Arthropoda</taxon>
        <taxon>Hexapoda</taxon>
        <taxon>Insecta</taxon>
        <taxon>Pterygota</taxon>
        <taxon>Neoptera</taxon>
        <taxon>Polyneoptera</taxon>
        <taxon>Dictyoptera</taxon>
        <taxon>Blattodea</taxon>
        <taxon>Blaberoidea</taxon>
        <taxon>Blaberidae</taxon>
        <taxon>Diplopterinae</taxon>
        <taxon>Diploptera</taxon>
    </lineage>
</organism>
<keyword evidence="7" id="KW-1185">Reference proteome</keyword>
<evidence type="ECO:0000256" key="1">
    <source>
        <dbReference type="ARBA" id="ARBA00004141"/>
    </source>
</evidence>
<evidence type="ECO:0000313" key="7">
    <source>
        <dbReference type="Proteomes" id="UP001233999"/>
    </source>
</evidence>
<dbReference type="InterPro" id="IPR051584">
    <property type="entry name" value="GPCR-associated_LMBR1"/>
</dbReference>
<keyword evidence="5" id="KW-0472">Membrane</keyword>